<dbReference type="CDD" id="cd13831">
    <property type="entry name" value="HU"/>
    <property type="match status" value="1"/>
</dbReference>
<dbReference type="GO" id="GO:0006270">
    <property type="term" value="P:DNA replication initiation"/>
    <property type="evidence" value="ECO:0007669"/>
    <property type="project" value="UniProtKB-ARBA"/>
</dbReference>
<dbReference type="InterPro" id="IPR010992">
    <property type="entry name" value="IHF-like_DNA-bd_dom_sf"/>
</dbReference>
<reference evidence="6" key="1">
    <citation type="submission" date="2018-02" db="EMBL/GenBank/DDBJ databases">
        <authorList>
            <person name="Hausmann B."/>
        </authorList>
    </citation>
    <scope>NUCLEOTIDE SEQUENCE [LARGE SCALE GENOMIC DNA]</scope>
    <source>
        <strain evidence="6">Peat soil MAG SbF1</strain>
    </source>
</reference>
<name>A0A2U3LFL3_9FIRM</name>
<dbReference type="GO" id="GO:1990103">
    <property type="term" value="C:DnaA-HU complex"/>
    <property type="evidence" value="ECO:0007669"/>
    <property type="project" value="UniProtKB-ARBA"/>
</dbReference>
<dbReference type="AlphaFoldDB" id="A0A2U3LFL3"/>
<evidence type="ECO:0000256" key="4">
    <source>
        <dbReference type="RuleBase" id="RU003939"/>
    </source>
</evidence>
<evidence type="ECO:0000256" key="2">
    <source>
        <dbReference type="ARBA" id="ARBA00023067"/>
    </source>
</evidence>
<dbReference type="GO" id="GO:0030527">
    <property type="term" value="F:structural constituent of chromatin"/>
    <property type="evidence" value="ECO:0007669"/>
    <property type="project" value="InterPro"/>
</dbReference>
<dbReference type="SMART" id="SM00411">
    <property type="entry name" value="BHL"/>
    <property type="match status" value="1"/>
</dbReference>
<dbReference type="GO" id="GO:0030261">
    <property type="term" value="P:chromosome condensation"/>
    <property type="evidence" value="ECO:0007669"/>
    <property type="project" value="UniProtKB-KW"/>
</dbReference>
<dbReference type="InterPro" id="IPR020816">
    <property type="entry name" value="Histone-like_DNA-bd_CS"/>
</dbReference>
<organism evidence="5 6">
    <name type="scientific">Candidatus Desulfosporosinus infrequens</name>
    <dbReference type="NCBI Taxonomy" id="2043169"/>
    <lineage>
        <taxon>Bacteria</taxon>
        <taxon>Bacillati</taxon>
        <taxon>Bacillota</taxon>
        <taxon>Clostridia</taxon>
        <taxon>Eubacteriales</taxon>
        <taxon>Desulfitobacteriaceae</taxon>
        <taxon>Desulfosporosinus</taxon>
    </lineage>
</organism>
<dbReference type="Pfam" id="PF00216">
    <property type="entry name" value="Bac_DNA_binding"/>
    <property type="match status" value="1"/>
</dbReference>
<sequence>MNKSELAHAVAKKADMSIKESENAVTQIFKVIEESLAANEKVQIVGFGTFEVRERAERIGRNPQTKESITIPASKVPGFKAGKALKEAVQL</sequence>
<accession>A0A2U3LFL3</accession>
<dbReference type="GO" id="GO:0003677">
    <property type="term" value="F:DNA binding"/>
    <property type="evidence" value="ECO:0007669"/>
    <property type="project" value="UniProtKB-KW"/>
</dbReference>
<dbReference type="EMBL" id="OMOF01000431">
    <property type="protein sequence ID" value="SPF50713.1"/>
    <property type="molecule type" value="Genomic_DNA"/>
</dbReference>
<dbReference type="FunFam" id="4.10.520.10:FF:000001">
    <property type="entry name" value="DNA-binding protein HU"/>
    <property type="match status" value="1"/>
</dbReference>
<dbReference type="OrthoDB" id="9799835at2"/>
<proteinExistence type="inferred from homology"/>
<evidence type="ECO:0000256" key="1">
    <source>
        <dbReference type="ARBA" id="ARBA00010529"/>
    </source>
</evidence>
<dbReference type="PANTHER" id="PTHR33175">
    <property type="entry name" value="DNA-BINDING PROTEIN HU"/>
    <property type="match status" value="1"/>
</dbReference>
<dbReference type="Gene3D" id="4.10.520.10">
    <property type="entry name" value="IHF-like DNA-binding proteins"/>
    <property type="match status" value="1"/>
</dbReference>
<evidence type="ECO:0000313" key="5">
    <source>
        <dbReference type="EMBL" id="SPF50713.1"/>
    </source>
</evidence>
<keyword evidence="2" id="KW-0226">DNA condensation</keyword>
<gene>
    <name evidence="5" type="primary">hup</name>
    <name evidence="5" type="ORF">SBF1_4870003</name>
</gene>
<dbReference type="PANTHER" id="PTHR33175:SF3">
    <property type="entry name" value="DNA-BINDING PROTEIN HU-BETA"/>
    <property type="match status" value="1"/>
</dbReference>
<dbReference type="GO" id="GO:0010467">
    <property type="term" value="P:gene expression"/>
    <property type="evidence" value="ECO:0007669"/>
    <property type="project" value="UniProtKB-ARBA"/>
</dbReference>
<dbReference type="InterPro" id="IPR000119">
    <property type="entry name" value="Hist_DNA-bd"/>
</dbReference>
<evidence type="ECO:0000256" key="3">
    <source>
        <dbReference type="ARBA" id="ARBA00023125"/>
    </source>
</evidence>
<protein>
    <submittedName>
        <fullName evidence="5">DNA-binding protein HU</fullName>
    </submittedName>
</protein>
<comment type="similarity">
    <text evidence="1 4">Belongs to the bacterial histone-like protein family.</text>
</comment>
<dbReference type="PRINTS" id="PR01727">
    <property type="entry name" value="DNABINDINGHU"/>
</dbReference>
<dbReference type="GO" id="GO:1990178">
    <property type="term" value="C:HU-DNA complex"/>
    <property type="evidence" value="ECO:0007669"/>
    <property type="project" value="UniProtKB-ARBA"/>
</dbReference>
<evidence type="ECO:0000313" key="6">
    <source>
        <dbReference type="Proteomes" id="UP000238916"/>
    </source>
</evidence>
<dbReference type="GO" id="GO:0005829">
    <property type="term" value="C:cytosol"/>
    <property type="evidence" value="ECO:0007669"/>
    <property type="project" value="TreeGrafter"/>
</dbReference>
<keyword evidence="3 5" id="KW-0238">DNA-binding</keyword>
<dbReference type="SUPFAM" id="SSF47729">
    <property type="entry name" value="IHF-like DNA-binding proteins"/>
    <property type="match status" value="1"/>
</dbReference>
<dbReference type="Proteomes" id="UP000238916">
    <property type="component" value="Unassembled WGS sequence"/>
</dbReference>
<dbReference type="PROSITE" id="PS00045">
    <property type="entry name" value="HISTONE_LIKE"/>
    <property type="match status" value="1"/>
</dbReference>
<dbReference type="GO" id="GO:0042802">
    <property type="term" value="F:identical protein binding"/>
    <property type="evidence" value="ECO:0007669"/>
    <property type="project" value="UniProtKB-ARBA"/>
</dbReference>